<proteinExistence type="inferred from homology"/>
<sequence length="116" mass="13499">QPFFHPRPYRVPVASIQFAGHNPESLELFTHFATHAAYSLGIPCSRPARLPTQRSMWTVIKSPFVHKKSQENFERKTHKRVIKAWDADGEVVRRWAAYLRKHAMGGVGMRVTMWDR</sequence>
<dbReference type="GO" id="GO:1990904">
    <property type="term" value="C:ribonucleoprotein complex"/>
    <property type="evidence" value="ECO:0007669"/>
    <property type="project" value="UniProtKB-KW"/>
</dbReference>
<evidence type="ECO:0000256" key="7">
    <source>
        <dbReference type="ARBA" id="ARBA00065857"/>
    </source>
</evidence>
<keyword evidence="10" id="KW-1185">Reference proteome</keyword>
<evidence type="ECO:0000256" key="5">
    <source>
        <dbReference type="ARBA" id="ARBA00042916"/>
    </source>
</evidence>
<accession>D8Q734</accession>
<feature type="domain" description="Small ribosomal subunit protein uS10" evidence="8">
    <location>
        <begin position="15"/>
        <end position="112"/>
    </location>
</feature>
<dbReference type="Proteomes" id="UP000007431">
    <property type="component" value="Unassembled WGS sequence"/>
</dbReference>
<dbReference type="PRINTS" id="PR00971">
    <property type="entry name" value="RIBOSOMALS10"/>
</dbReference>
<gene>
    <name evidence="9" type="ORF">SCHCODRAFT_45242</name>
</gene>
<evidence type="ECO:0000313" key="9">
    <source>
        <dbReference type="EMBL" id="EFI96344.1"/>
    </source>
</evidence>
<keyword evidence="3" id="KW-0687">Ribonucleoprotein</keyword>
<dbReference type="eggNOG" id="KOG3321">
    <property type="taxonomic scope" value="Eukaryota"/>
</dbReference>
<feature type="non-terminal residue" evidence="9">
    <location>
        <position position="116"/>
    </location>
</feature>
<evidence type="ECO:0000256" key="3">
    <source>
        <dbReference type="ARBA" id="ARBA00023274"/>
    </source>
</evidence>
<dbReference type="AlphaFoldDB" id="D8Q734"/>
<dbReference type="Gene3D" id="3.30.70.600">
    <property type="entry name" value="Ribosomal protein S10 domain"/>
    <property type="match status" value="1"/>
</dbReference>
<dbReference type="InParanoid" id="D8Q734"/>
<dbReference type="OMA" id="MPCSGTV"/>
<dbReference type="HOGENOM" id="CLU_1953906_0_0_1"/>
<evidence type="ECO:0000256" key="6">
    <source>
        <dbReference type="ARBA" id="ARBA00057689"/>
    </source>
</evidence>
<evidence type="ECO:0000256" key="2">
    <source>
        <dbReference type="ARBA" id="ARBA00022980"/>
    </source>
</evidence>
<dbReference type="GO" id="GO:0006412">
    <property type="term" value="P:translation"/>
    <property type="evidence" value="ECO:0007669"/>
    <property type="project" value="InterPro"/>
</dbReference>
<dbReference type="STRING" id="578458.D8Q734"/>
<dbReference type="EMBL" id="GL377307">
    <property type="protein sequence ID" value="EFI96344.1"/>
    <property type="molecule type" value="Genomic_DNA"/>
</dbReference>
<dbReference type="SUPFAM" id="SSF54999">
    <property type="entry name" value="Ribosomal protein S10"/>
    <property type="match status" value="1"/>
</dbReference>
<name>D8Q734_SCHCM</name>
<evidence type="ECO:0000256" key="1">
    <source>
        <dbReference type="ARBA" id="ARBA00007102"/>
    </source>
</evidence>
<dbReference type="InterPro" id="IPR036838">
    <property type="entry name" value="Ribosomal_uS10_dom_sf"/>
</dbReference>
<dbReference type="VEuPathDB" id="FungiDB:SCHCODRAFT_01312057"/>
<dbReference type="InterPro" id="IPR001848">
    <property type="entry name" value="Ribosomal_uS10"/>
</dbReference>
<dbReference type="HAMAP" id="MF_00508">
    <property type="entry name" value="Ribosomal_uS10"/>
    <property type="match status" value="1"/>
</dbReference>
<evidence type="ECO:0000313" key="10">
    <source>
        <dbReference type="Proteomes" id="UP000007431"/>
    </source>
</evidence>
<evidence type="ECO:0000256" key="4">
    <source>
        <dbReference type="ARBA" id="ARBA00035261"/>
    </source>
</evidence>
<protein>
    <recommendedName>
        <fullName evidence="4">Small ribosomal subunit protein uS10m</fullName>
    </recommendedName>
    <alternativeName>
        <fullName evidence="5">37S ribosomal protein S10, mitochondrial</fullName>
    </alternativeName>
</protein>
<dbReference type="FunFam" id="3.30.70.600:FF:000003">
    <property type="entry name" value="30S ribosomal protein S10"/>
    <property type="match status" value="1"/>
</dbReference>
<reference evidence="9 10" key="1">
    <citation type="journal article" date="2010" name="Nat. Biotechnol.">
        <title>Genome sequence of the model mushroom Schizophyllum commune.</title>
        <authorList>
            <person name="Ohm R.A."/>
            <person name="de Jong J.F."/>
            <person name="Lugones L.G."/>
            <person name="Aerts A."/>
            <person name="Kothe E."/>
            <person name="Stajich J.E."/>
            <person name="de Vries R.P."/>
            <person name="Record E."/>
            <person name="Levasseur A."/>
            <person name="Baker S.E."/>
            <person name="Bartholomew K.A."/>
            <person name="Coutinho P.M."/>
            <person name="Erdmann S."/>
            <person name="Fowler T.J."/>
            <person name="Gathman A.C."/>
            <person name="Lombard V."/>
            <person name="Henrissat B."/>
            <person name="Knabe N."/>
            <person name="Kuees U."/>
            <person name="Lilly W.W."/>
            <person name="Lindquist E."/>
            <person name="Lucas S."/>
            <person name="Magnuson J.K."/>
            <person name="Piumi F."/>
            <person name="Raudaskoski M."/>
            <person name="Salamov A."/>
            <person name="Schmutz J."/>
            <person name="Schwarze F.W.M.R."/>
            <person name="vanKuyk P.A."/>
            <person name="Horton J.S."/>
            <person name="Grigoriev I.V."/>
            <person name="Woesten H.A.B."/>
        </authorList>
    </citation>
    <scope>NUCLEOTIDE SEQUENCE [LARGE SCALE GENOMIC DNA]</scope>
    <source>
        <strain evidence="10">H4-8 / FGSC 9210</strain>
    </source>
</reference>
<organism evidence="10">
    <name type="scientific">Schizophyllum commune (strain H4-8 / FGSC 9210)</name>
    <name type="common">Split gill fungus</name>
    <dbReference type="NCBI Taxonomy" id="578458"/>
    <lineage>
        <taxon>Eukaryota</taxon>
        <taxon>Fungi</taxon>
        <taxon>Dikarya</taxon>
        <taxon>Basidiomycota</taxon>
        <taxon>Agaricomycotina</taxon>
        <taxon>Agaricomycetes</taxon>
        <taxon>Agaricomycetidae</taxon>
        <taxon>Agaricales</taxon>
        <taxon>Schizophyllaceae</taxon>
        <taxon>Schizophyllum</taxon>
    </lineage>
</organism>
<dbReference type="SMART" id="SM01403">
    <property type="entry name" value="Ribosomal_S10"/>
    <property type="match status" value="1"/>
</dbReference>
<dbReference type="GO" id="GO:0003735">
    <property type="term" value="F:structural constituent of ribosome"/>
    <property type="evidence" value="ECO:0007669"/>
    <property type="project" value="InterPro"/>
</dbReference>
<dbReference type="InterPro" id="IPR027486">
    <property type="entry name" value="Ribosomal_uS10_dom"/>
</dbReference>
<comment type="function">
    <text evidence="6">Involved in mitochondrial genome encoded proteins translation. Involved in the binding of tRNA to the ribosomes.</text>
</comment>
<keyword evidence="2" id="KW-0689">Ribosomal protein</keyword>
<comment type="similarity">
    <text evidence="1">Belongs to the universal ribosomal protein uS10 family.</text>
</comment>
<dbReference type="PANTHER" id="PTHR11700">
    <property type="entry name" value="30S RIBOSOMAL PROTEIN S10 FAMILY MEMBER"/>
    <property type="match status" value="1"/>
</dbReference>
<evidence type="ECO:0000259" key="8">
    <source>
        <dbReference type="SMART" id="SM01403"/>
    </source>
</evidence>
<feature type="non-terminal residue" evidence="9">
    <location>
        <position position="1"/>
    </location>
</feature>
<comment type="subunit">
    <text evidence="7">Part of the mitochondrial small ribosomal subunit.</text>
</comment>
<dbReference type="GO" id="GO:0005840">
    <property type="term" value="C:ribosome"/>
    <property type="evidence" value="ECO:0007669"/>
    <property type="project" value="UniProtKB-KW"/>
</dbReference>
<dbReference type="Pfam" id="PF00338">
    <property type="entry name" value="Ribosomal_S10"/>
    <property type="match status" value="1"/>
</dbReference>